<keyword evidence="1" id="KW-1133">Transmembrane helix</keyword>
<dbReference type="GO" id="GO:0022857">
    <property type="term" value="F:transmembrane transporter activity"/>
    <property type="evidence" value="ECO:0007669"/>
    <property type="project" value="InterPro"/>
</dbReference>
<dbReference type="Proteomes" id="UP000033457">
    <property type="component" value="Chromosome"/>
</dbReference>
<feature type="transmembrane region" description="Helical" evidence="1">
    <location>
        <begin position="299"/>
        <end position="316"/>
    </location>
</feature>
<accession>A0A0F6TCC3</accession>
<feature type="transmembrane region" description="Helical" evidence="1">
    <location>
        <begin position="96"/>
        <end position="114"/>
    </location>
</feature>
<feature type="transmembrane region" description="Helical" evidence="1">
    <location>
        <begin position="69"/>
        <end position="90"/>
    </location>
</feature>
<organism evidence="2 3">
    <name type="scientific">Corynebacterium kutscheri</name>
    <dbReference type="NCBI Taxonomy" id="35755"/>
    <lineage>
        <taxon>Bacteria</taxon>
        <taxon>Bacillati</taxon>
        <taxon>Actinomycetota</taxon>
        <taxon>Actinomycetes</taxon>
        <taxon>Mycobacteriales</taxon>
        <taxon>Corynebacteriaceae</taxon>
        <taxon>Corynebacterium</taxon>
    </lineage>
</organism>
<feature type="transmembrane region" description="Helical" evidence="1">
    <location>
        <begin position="134"/>
        <end position="151"/>
    </location>
</feature>
<dbReference type="InterPro" id="IPR011701">
    <property type="entry name" value="MFS"/>
</dbReference>
<feature type="transmembrane region" description="Helical" evidence="1">
    <location>
        <begin position="370"/>
        <end position="387"/>
    </location>
</feature>
<dbReference type="InterPro" id="IPR036259">
    <property type="entry name" value="MFS_trans_sf"/>
</dbReference>
<dbReference type="OrthoDB" id="9797603at2"/>
<dbReference type="AlphaFoldDB" id="A0A0F6TCC3"/>
<dbReference type="RefSeq" id="WP_046438652.1">
    <property type="nucleotide sequence ID" value="NZ_CP011312.1"/>
</dbReference>
<feature type="transmembrane region" description="Helical" evidence="1">
    <location>
        <begin position="229"/>
        <end position="254"/>
    </location>
</feature>
<dbReference type="Pfam" id="PF07690">
    <property type="entry name" value="MFS_1"/>
    <property type="match status" value="1"/>
</dbReference>
<feature type="transmembrane region" description="Helical" evidence="1">
    <location>
        <begin position="199"/>
        <end position="217"/>
    </location>
</feature>
<dbReference type="SUPFAM" id="SSF103473">
    <property type="entry name" value="MFS general substrate transporter"/>
    <property type="match status" value="1"/>
</dbReference>
<feature type="transmembrane region" description="Helical" evidence="1">
    <location>
        <begin position="337"/>
        <end position="358"/>
    </location>
</feature>
<protein>
    <submittedName>
        <fullName evidence="2">Major Facilitator Superfamily transporter</fullName>
    </submittedName>
</protein>
<keyword evidence="3" id="KW-1185">Reference proteome</keyword>
<evidence type="ECO:0000313" key="3">
    <source>
        <dbReference type="Proteomes" id="UP000033457"/>
    </source>
</evidence>
<dbReference type="KEGG" id="cku:UL82_01640"/>
<proteinExistence type="predicted"/>
<feature type="transmembrane region" description="Helical" evidence="1">
    <location>
        <begin position="12"/>
        <end position="29"/>
    </location>
</feature>
<feature type="transmembrane region" description="Helical" evidence="1">
    <location>
        <begin position="35"/>
        <end position="57"/>
    </location>
</feature>
<dbReference type="InterPro" id="IPR011009">
    <property type="entry name" value="Kinase-like_dom_sf"/>
</dbReference>
<name>A0A0F6TCC3_9CORY</name>
<keyword evidence="1" id="KW-0472">Membrane</keyword>
<feature type="transmembrane region" description="Helical" evidence="1">
    <location>
        <begin position="157"/>
        <end position="178"/>
    </location>
</feature>
<dbReference type="Gene3D" id="1.20.1250.20">
    <property type="entry name" value="MFS general substrate transporter like domains"/>
    <property type="match status" value="1"/>
</dbReference>
<evidence type="ECO:0000256" key="1">
    <source>
        <dbReference type="SAM" id="Phobius"/>
    </source>
</evidence>
<gene>
    <name evidence="2" type="ORF">UL82_01640</name>
</gene>
<reference evidence="2 3" key="1">
    <citation type="journal article" date="2015" name="Genome Announc.">
        <title>Complete Genome Sequence of Corynebacterium kutscheri DSM 20755, a Corynebacterial Type Strain with Remarkably Low G+C Content of Chromosomal DNA.</title>
        <authorList>
            <person name="Ruckert C."/>
            <person name="Albersmeier A."/>
            <person name="Winkler A."/>
            <person name="Tauch A."/>
        </authorList>
    </citation>
    <scope>NUCLEOTIDE SEQUENCE [LARGE SCALE GENOMIC DNA]</scope>
    <source>
        <strain evidence="2 3">DSM 20755</strain>
    </source>
</reference>
<dbReference type="SUPFAM" id="SSF56112">
    <property type="entry name" value="Protein kinase-like (PK-like)"/>
    <property type="match status" value="1"/>
</dbReference>
<evidence type="ECO:0000313" key="2">
    <source>
        <dbReference type="EMBL" id="AKE40556.1"/>
    </source>
</evidence>
<dbReference type="EMBL" id="CP011312">
    <property type="protein sequence ID" value="AKE40556.1"/>
    <property type="molecule type" value="Genomic_DNA"/>
</dbReference>
<feature type="transmembrane region" description="Helical" evidence="1">
    <location>
        <begin position="275"/>
        <end position="293"/>
    </location>
</feature>
<dbReference type="HOGENOM" id="CLU_434586_0_0_11"/>
<keyword evidence="1" id="KW-0812">Transmembrane</keyword>
<sequence length="629" mass="69165">MKASYLHRYRLAYYLKSTALTMPVLPIWWSQQPGVGVSVYLAGMAIQAIVSLVIDFPLSLWSDKTQPRIPYAIGLGIFALAFIATCVSGLWGFIGYLVLLCIAGALMSGSDIALLMDITKDQFKTELYELNRRFYLFTSGLFLVGVGLYLISPKLLFGIQALFLAVAACLIATLRTTAHQPLEATSSSEKVALAGNWRISPTLTWGIVVMAICLAGGEFEAVNQLLNRSLQIVVAAVSIAHINSLWTVAGVLVITNMLSSLGLGTRARQLSEKHGVYATLIALVAGTLASLMFINSGMLPVIVLGAVVMGITKGIYRPLVTTLVMQALPSAHWKARWLSVTGMLSSLVSSVINVLIVLGNPPESEIIQRMAIQLLCVMVPTVIIISARRRLALPLATKEITNKITRRVIKLGQDHPAWLEQTYVPANNQIISRVVASQLASDLPHPQILHCDDDRIEFEFINGPILEDVEPTRRWQVLSQHRVFMALHARKSLPSADLAQVAQTQFAQECAQICNCSTVSHGNVHPGNILLHDNKFVLVNWDHSGNSSRALDELALLTHPDLNATLDQRISMFRKLVTAHNNDCPIHAMTYQQVAKRVVTAKIIDIHSWNDSETKSYLLLAYDEARKSL</sequence>